<dbReference type="RefSeq" id="WP_344231239.1">
    <property type="nucleotide sequence ID" value="NZ_BAAAPH010000001.1"/>
</dbReference>
<dbReference type="EMBL" id="BAAAPH010000001">
    <property type="protein sequence ID" value="GAA1548265.1"/>
    <property type="molecule type" value="Genomic_DNA"/>
</dbReference>
<comment type="caution">
    <text evidence="1">The sequence shown here is derived from an EMBL/GenBank/DDBJ whole genome shotgun (WGS) entry which is preliminary data.</text>
</comment>
<dbReference type="Gene3D" id="3.40.50.300">
    <property type="entry name" value="P-loop containing nucleotide triphosphate hydrolases"/>
    <property type="match status" value="1"/>
</dbReference>
<organism evidence="1 2">
    <name type="scientific">Kribbella hippodromi</name>
    <dbReference type="NCBI Taxonomy" id="434347"/>
    <lineage>
        <taxon>Bacteria</taxon>
        <taxon>Bacillati</taxon>
        <taxon>Actinomycetota</taxon>
        <taxon>Actinomycetes</taxon>
        <taxon>Propionibacteriales</taxon>
        <taxon>Kribbellaceae</taxon>
        <taxon>Kribbella</taxon>
    </lineage>
</organism>
<evidence type="ECO:0000313" key="2">
    <source>
        <dbReference type="Proteomes" id="UP001501705"/>
    </source>
</evidence>
<dbReference type="SUPFAM" id="SSF52540">
    <property type="entry name" value="P-loop containing nucleoside triphosphate hydrolases"/>
    <property type="match status" value="1"/>
</dbReference>
<accession>A0ABP4MQ20</accession>
<name>A0ABP4MQ20_9ACTN</name>
<dbReference type="InterPro" id="IPR027417">
    <property type="entry name" value="P-loop_NTPase"/>
</dbReference>
<sequence length="182" mass="20168">MTVIWINGTFGAGKTTTAGKLVELLEGARLFDPEHVGYLLKVNLSDQQFTDFQQLPPWRALVPAVIDEIIRFTGQHVIAPQTVLVESYWRELEAGLRSRGHDVVHVVLDADADTLHTRIDADPEGTAIRPWRHQHVAPYLAARPWLTTTANLTINTATTPADEVTTQIHTHLTKSIVLPGSV</sequence>
<protein>
    <recommendedName>
        <fullName evidence="3">ATP-binding protein</fullName>
    </recommendedName>
</protein>
<keyword evidence="2" id="KW-1185">Reference proteome</keyword>
<gene>
    <name evidence="1" type="ORF">GCM10009804_00740</name>
</gene>
<dbReference type="Proteomes" id="UP001501705">
    <property type="component" value="Unassembled WGS sequence"/>
</dbReference>
<dbReference type="Pfam" id="PF13671">
    <property type="entry name" value="AAA_33"/>
    <property type="match status" value="1"/>
</dbReference>
<proteinExistence type="predicted"/>
<evidence type="ECO:0000313" key="1">
    <source>
        <dbReference type="EMBL" id="GAA1548265.1"/>
    </source>
</evidence>
<reference evidence="2" key="1">
    <citation type="journal article" date="2019" name="Int. J. Syst. Evol. Microbiol.">
        <title>The Global Catalogue of Microorganisms (GCM) 10K type strain sequencing project: providing services to taxonomists for standard genome sequencing and annotation.</title>
        <authorList>
            <consortium name="The Broad Institute Genomics Platform"/>
            <consortium name="The Broad Institute Genome Sequencing Center for Infectious Disease"/>
            <person name="Wu L."/>
            <person name="Ma J."/>
        </authorList>
    </citation>
    <scope>NUCLEOTIDE SEQUENCE [LARGE SCALE GENOMIC DNA]</scope>
    <source>
        <strain evidence="2">JCM 15572</strain>
    </source>
</reference>
<evidence type="ECO:0008006" key="3">
    <source>
        <dbReference type="Google" id="ProtNLM"/>
    </source>
</evidence>